<accession>A0A7R8D1E6</accession>
<sequence length="146" mass="17185">MQAELAVYEHGLSETDSKLNKCKDLIEDCAKWEDMSIEDLLESQNYKKVQDLIEFNNWMKDFCRFYSSNLMSKFLLDEQQGYLDNCLCLSCRGNLEQCLDMGDIQSIDPCLDTLNRYYQEKILRPELESCLQYMYPVEGGKFGFIF</sequence>
<protein>
    <submittedName>
        <fullName evidence="1">(salmon louse) hypothetical protein</fullName>
    </submittedName>
</protein>
<reference evidence="1" key="1">
    <citation type="submission" date="2021-02" db="EMBL/GenBank/DDBJ databases">
        <authorList>
            <person name="Bekaert M."/>
        </authorList>
    </citation>
    <scope>NUCLEOTIDE SEQUENCE</scope>
    <source>
        <strain evidence="1">IoA-00</strain>
    </source>
</reference>
<organism evidence="1 2">
    <name type="scientific">Lepeophtheirus salmonis</name>
    <name type="common">Salmon louse</name>
    <name type="synonym">Caligus salmonis</name>
    <dbReference type="NCBI Taxonomy" id="72036"/>
    <lineage>
        <taxon>Eukaryota</taxon>
        <taxon>Metazoa</taxon>
        <taxon>Ecdysozoa</taxon>
        <taxon>Arthropoda</taxon>
        <taxon>Crustacea</taxon>
        <taxon>Multicrustacea</taxon>
        <taxon>Hexanauplia</taxon>
        <taxon>Copepoda</taxon>
        <taxon>Siphonostomatoida</taxon>
        <taxon>Caligidae</taxon>
        <taxon>Lepeophtheirus</taxon>
    </lineage>
</organism>
<keyword evidence="2" id="KW-1185">Reference proteome</keyword>
<dbReference type="EMBL" id="HG994586">
    <property type="protein sequence ID" value="CAF2994846.1"/>
    <property type="molecule type" value="Genomic_DNA"/>
</dbReference>
<gene>
    <name evidence="1" type="ORF">LSAA_13472</name>
</gene>
<proteinExistence type="predicted"/>
<name>A0A7R8D1E6_LEPSM</name>
<dbReference type="AlphaFoldDB" id="A0A7R8D1E6"/>
<dbReference type="Proteomes" id="UP000675881">
    <property type="component" value="Chromosome 7"/>
</dbReference>
<evidence type="ECO:0000313" key="2">
    <source>
        <dbReference type="Proteomes" id="UP000675881"/>
    </source>
</evidence>
<evidence type="ECO:0000313" key="1">
    <source>
        <dbReference type="EMBL" id="CAF2994846.1"/>
    </source>
</evidence>